<dbReference type="Proteomes" id="UP000075230">
    <property type="component" value="Unassembled WGS sequence"/>
</dbReference>
<dbReference type="InterPro" id="IPR055427">
    <property type="entry name" value="TRAPPC13_N"/>
</dbReference>
<gene>
    <name evidence="3" type="ORF">RIB2604_02000740</name>
</gene>
<dbReference type="InterPro" id="IPR010378">
    <property type="entry name" value="TRAPPC13"/>
</dbReference>
<sequence>MARPRAHSGADAPKEPHAVSLKGTLCWDTLLSCIAVSTELDPTAPLVPKCARLSRPSLSYQYPLPAADTKISSKASLSYPADNVDDQFILTPNLTLPPAFGSAYVGETFACTLSANNELPDEETSRVVTSVRIVAEMQTPSQVAALDLEPAEDTASKDGVQKGHSLQKIVRFDLKEEGNHILAVSVSYTETLIGSDAQAASGRVRTFRKLYQFVAQPCLSVRTKSSELAPLEVENKSLGPYGKTRLLRFALEAQLENVGDGPVVVKQTRLNPKPPFKAVSLNWDLQGPDQADPRPPTLHPRDVLQVAFLVEQEEGQQEGLETLQKDMKRDGRAVLGQLSIEWRGAMGDKGFLTTDTAANDASADPEEPSSSVCGSLKTHKLTGDFPQPITDSTEACISTQDEWMRREPSGCCTDANLLRAANPDPLACDTLRDEPPQLTSHVLFVQHSQHRK</sequence>
<dbReference type="VEuPathDB" id="FungiDB:ASPFODRAFT_205984"/>
<accession>A0A146FI52</accession>
<evidence type="ECO:0000259" key="1">
    <source>
        <dbReference type="Pfam" id="PF06159"/>
    </source>
</evidence>
<dbReference type="Pfam" id="PF23647">
    <property type="entry name" value="TRAPPC13_M"/>
    <property type="match status" value="1"/>
</dbReference>
<feature type="domain" description="Trafficking protein particle complex subunit 13 middle" evidence="2">
    <location>
        <begin position="250"/>
        <end position="354"/>
    </location>
</feature>
<comment type="caution">
    <text evidence="3">The sequence shown here is derived from an EMBL/GenBank/DDBJ whole genome shotgun (WGS) entry which is preliminary data.</text>
</comment>
<reference evidence="3 4" key="1">
    <citation type="journal article" date="2016" name="DNA Res.">
        <title>Genome sequence of Aspergillus luchuensis NBRC 4314.</title>
        <authorList>
            <person name="Yamada O."/>
            <person name="Machida M."/>
            <person name="Hosoyama A."/>
            <person name="Goto M."/>
            <person name="Takahashi T."/>
            <person name="Futagami T."/>
            <person name="Yamagata Y."/>
            <person name="Takeuchi M."/>
            <person name="Kobayashi T."/>
            <person name="Koike H."/>
            <person name="Abe K."/>
            <person name="Asai K."/>
            <person name="Arita M."/>
            <person name="Fujita N."/>
            <person name="Fukuda K."/>
            <person name="Higa K."/>
            <person name="Horikawa H."/>
            <person name="Ishikawa T."/>
            <person name="Jinno K."/>
            <person name="Kato Y."/>
            <person name="Kirimura K."/>
            <person name="Mizutani O."/>
            <person name="Nakasone K."/>
            <person name="Sano M."/>
            <person name="Shiraishi Y."/>
            <person name="Tsukahara M."/>
            <person name="Gomi K."/>
        </authorList>
    </citation>
    <scope>NUCLEOTIDE SEQUENCE [LARGE SCALE GENOMIC DNA]</scope>
    <source>
        <strain evidence="3 4">RIB 2604</strain>
    </source>
</reference>
<dbReference type="PANTHER" id="PTHR13134:SF3">
    <property type="entry name" value="TRAFFICKING PROTEIN PARTICLE COMPLEX SUBUNIT 13"/>
    <property type="match status" value="1"/>
</dbReference>
<protein>
    <submittedName>
        <fullName evidence="3">DUF974 domain protein</fullName>
    </submittedName>
</protein>
<proteinExistence type="predicted"/>
<reference evidence="4" key="2">
    <citation type="submission" date="2016-02" db="EMBL/GenBank/DDBJ databases">
        <title>Genome sequencing of Aspergillus luchuensis NBRC 4314.</title>
        <authorList>
            <person name="Yamada O."/>
        </authorList>
    </citation>
    <scope>NUCLEOTIDE SEQUENCE [LARGE SCALE GENOMIC DNA]</scope>
    <source>
        <strain evidence="4">RIB 2604</strain>
    </source>
</reference>
<evidence type="ECO:0000313" key="4">
    <source>
        <dbReference type="Proteomes" id="UP000075230"/>
    </source>
</evidence>
<evidence type="ECO:0000259" key="2">
    <source>
        <dbReference type="Pfam" id="PF23647"/>
    </source>
</evidence>
<name>A0A146FI52_ASPKA</name>
<feature type="domain" description="Trafficking protein particle complex subunit 13 N-terminal" evidence="1">
    <location>
        <begin position="49"/>
        <end position="215"/>
    </location>
</feature>
<dbReference type="EMBL" id="BCWF01000020">
    <property type="protein sequence ID" value="GAT25497.1"/>
    <property type="molecule type" value="Genomic_DNA"/>
</dbReference>
<dbReference type="PANTHER" id="PTHR13134">
    <property type="entry name" value="TRAFFICKING PROTEIN PARTICLE COMPLEX SUBUNIT 13"/>
    <property type="match status" value="1"/>
</dbReference>
<dbReference type="AlphaFoldDB" id="A0A146FI52"/>
<evidence type="ECO:0000313" key="3">
    <source>
        <dbReference type="EMBL" id="GAT25497.1"/>
    </source>
</evidence>
<dbReference type="Pfam" id="PF06159">
    <property type="entry name" value="TRAPPC13_N"/>
    <property type="match status" value="1"/>
</dbReference>
<organism evidence="3 4">
    <name type="scientific">Aspergillus kawachii</name>
    <name type="common">White koji mold</name>
    <name type="synonym">Aspergillus awamori var. kawachi</name>
    <dbReference type="NCBI Taxonomy" id="1069201"/>
    <lineage>
        <taxon>Eukaryota</taxon>
        <taxon>Fungi</taxon>
        <taxon>Dikarya</taxon>
        <taxon>Ascomycota</taxon>
        <taxon>Pezizomycotina</taxon>
        <taxon>Eurotiomycetes</taxon>
        <taxon>Eurotiomycetidae</taxon>
        <taxon>Eurotiales</taxon>
        <taxon>Aspergillaceae</taxon>
        <taxon>Aspergillus</taxon>
        <taxon>Aspergillus subgen. Circumdati</taxon>
    </lineage>
</organism>
<dbReference type="GO" id="GO:1990072">
    <property type="term" value="C:TRAPPIII protein complex"/>
    <property type="evidence" value="ECO:0007669"/>
    <property type="project" value="TreeGrafter"/>
</dbReference>
<dbReference type="InterPro" id="IPR055429">
    <property type="entry name" value="TRAPPC13_M"/>
</dbReference>